<name>A0A5B7DMN5_PORTR</name>
<comment type="caution">
    <text evidence="1">The sequence shown here is derived from an EMBL/GenBank/DDBJ whole genome shotgun (WGS) entry which is preliminary data.</text>
</comment>
<gene>
    <name evidence="1" type="ORF">E2C01_015898</name>
</gene>
<accession>A0A5B7DMN5</accession>
<dbReference type="Proteomes" id="UP000324222">
    <property type="component" value="Unassembled WGS sequence"/>
</dbReference>
<evidence type="ECO:0000313" key="1">
    <source>
        <dbReference type="EMBL" id="MPC22872.1"/>
    </source>
</evidence>
<keyword evidence="2" id="KW-1185">Reference proteome</keyword>
<protein>
    <submittedName>
        <fullName evidence="1">Uncharacterized protein</fullName>
    </submittedName>
</protein>
<proteinExistence type="predicted"/>
<dbReference type="EMBL" id="VSRR010001136">
    <property type="protein sequence ID" value="MPC22872.1"/>
    <property type="molecule type" value="Genomic_DNA"/>
</dbReference>
<evidence type="ECO:0000313" key="2">
    <source>
        <dbReference type="Proteomes" id="UP000324222"/>
    </source>
</evidence>
<sequence>MVSVVKGAVYDIRILGVPSLIKSCEYLVEGKVNARQQDKCMCLFPKADWLTQAKETDYKKLLAQSTGNVQ</sequence>
<dbReference type="AlphaFoldDB" id="A0A5B7DMN5"/>
<reference evidence="1 2" key="1">
    <citation type="submission" date="2019-05" db="EMBL/GenBank/DDBJ databases">
        <title>Another draft genome of Portunus trituberculatus and its Hox gene families provides insights of decapod evolution.</title>
        <authorList>
            <person name="Jeong J.-H."/>
            <person name="Song I."/>
            <person name="Kim S."/>
            <person name="Choi T."/>
            <person name="Kim D."/>
            <person name="Ryu S."/>
            <person name="Kim W."/>
        </authorList>
    </citation>
    <scope>NUCLEOTIDE SEQUENCE [LARGE SCALE GENOMIC DNA]</scope>
    <source>
        <tissue evidence="1">Muscle</tissue>
    </source>
</reference>
<organism evidence="1 2">
    <name type="scientific">Portunus trituberculatus</name>
    <name type="common">Swimming crab</name>
    <name type="synonym">Neptunus trituberculatus</name>
    <dbReference type="NCBI Taxonomy" id="210409"/>
    <lineage>
        <taxon>Eukaryota</taxon>
        <taxon>Metazoa</taxon>
        <taxon>Ecdysozoa</taxon>
        <taxon>Arthropoda</taxon>
        <taxon>Crustacea</taxon>
        <taxon>Multicrustacea</taxon>
        <taxon>Malacostraca</taxon>
        <taxon>Eumalacostraca</taxon>
        <taxon>Eucarida</taxon>
        <taxon>Decapoda</taxon>
        <taxon>Pleocyemata</taxon>
        <taxon>Brachyura</taxon>
        <taxon>Eubrachyura</taxon>
        <taxon>Portunoidea</taxon>
        <taxon>Portunidae</taxon>
        <taxon>Portuninae</taxon>
        <taxon>Portunus</taxon>
    </lineage>
</organism>